<dbReference type="Proteomes" id="UP000183039">
    <property type="component" value="Unassembled WGS sequence"/>
</dbReference>
<evidence type="ECO:0000313" key="7">
    <source>
        <dbReference type="Proteomes" id="UP000183039"/>
    </source>
</evidence>
<dbReference type="InterPro" id="IPR006129">
    <property type="entry name" value="AdhesinB"/>
</dbReference>
<proteinExistence type="inferred from homology"/>
<dbReference type="InterPro" id="IPR050492">
    <property type="entry name" value="Bact_metal-bind_prot9"/>
</dbReference>
<dbReference type="InterPro" id="IPR006128">
    <property type="entry name" value="Lipoprotein_PsaA-like"/>
</dbReference>
<comment type="similarity">
    <text evidence="1 4">Belongs to the bacterial solute-binding protein 9 family.</text>
</comment>
<dbReference type="CDD" id="cd01017">
    <property type="entry name" value="AdcA"/>
    <property type="match status" value="1"/>
</dbReference>
<dbReference type="Gene3D" id="3.40.50.1980">
    <property type="entry name" value="Nitrogenase molybdenum iron protein domain"/>
    <property type="match status" value="2"/>
</dbReference>
<reference evidence="6 7" key="1">
    <citation type="submission" date="2014-12" db="EMBL/GenBank/DDBJ databases">
        <title>Draft genome sequences of 29 type strains of Enterococci.</title>
        <authorList>
            <person name="Zhong Z."/>
            <person name="Sun Z."/>
            <person name="Liu W."/>
            <person name="Zhang W."/>
            <person name="Zhang H."/>
        </authorList>
    </citation>
    <scope>NUCLEOTIDE SEQUENCE [LARGE SCALE GENOMIC DNA]</scope>
    <source>
        <strain evidence="6 7">DSM 22801</strain>
    </source>
</reference>
<dbReference type="SUPFAM" id="SSF53807">
    <property type="entry name" value="Helical backbone' metal receptor"/>
    <property type="match status" value="1"/>
</dbReference>
<evidence type="ECO:0000256" key="5">
    <source>
        <dbReference type="SAM" id="SignalP"/>
    </source>
</evidence>
<dbReference type="GO" id="GO:0007155">
    <property type="term" value="P:cell adhesion"/>
    <property type="evidence" value="ECO:0007669"/>
    <property type="project" value="InterPro"/>
</dbReference>
<dbReference type="GO" id="GO:0030001">
    <property type="term" value="P:metal ion transport"/>
    <property type="evidence" value="ECO:0007669"/>
    <property type="project" value="InterPro"/>
</dbReference>
<comment type="caution">
    <text evidence="6">The sequence shown here is derived from an EMBL/GenBank/DDBJ whole genome shotgun (WGS) entry which is preliminary data.</text>
</comment>
<keyword evidence="2 4" id="KW-0813">Transport</keyword>
<accession>A0AA91GIK0</accession>
<dbReference type="PANTHER" id="PTHR42953">
    <property type="entry name" value="HIGH-AFFINITY ZINC UPTAKE SYSTEM PROTEIN ZNUA-RELATED"/>
    <property type="match status" value="1"/>
</dbReference>
<organism evidence="6 7">
    <name type="scientific">Enterococcus silesiacus</name>
    <dbReference type="NCBI Taxonomy" id="332949"/>
    <lineage>
        <taxon>Bacteria</taxon>
        <taxon>Bacillati</taxon>
        <taxon>Bacillota</taxon>
        <taxon>Bacilli</taxon>
        <taxon>Lactobacillales</taxon>
        <taxon>Enterococcaceae</taxon>
        <taxon>Enterococcus</taxon>
    </lineage>
</organism>
<dbReference type="PRINTS" id="PR00691">
    <property type="entry name" value="ADHESINB"/>
</dbReference>
<dbReference type="Pfam" id="PF01297">
    <property type="entry name" value="ZnuA"/>
    <property type="match status" value="1"/>
</dbReference>
<evidence type="ECO:0000256" key="1">
    <source>
        <dbReference type="ARBA" id="ARBA00011028"/>
    </source>
</evidence>
<dbReference type="GO" id="GO:0046872">
    <property type="term" value="F:metal ion binding"/>
    <property type="evidence" value="ECO:0007669"/>
    <property type="project" value="InterPro"/>
</dbReference>
<dbReference type="InterPro" id="IPR006127">
    <property type="entry name" value="ZnuA-like"/>
</dbReference>
<dbReference type="PANTHER" id="PTHR42953:SF3">
    <property type="entry name" value="HIGH-AFFINITY ZINC UPTAKE SYSTEM PROTEIN ZNUA"/>
    <property type="match status" value="1"/>
</dbReference>
<protein>
    <submittedName>
        <fullName evidence="6">Zinc transport system substrate-binding protein</fullName>
    </submittedName>
</protein>
<dbReference type="PRINTS" id="PR00690">
    <property type="entry name" value="ADHESNFAMILY"/>
</dbReference>
<keyword evidence="3 5" id="KW-0732">Signal</keyword>
<name>A0AA91GIK0_9ENTE</name>
<feature type="chain" id="PRO_5041723262" evidence="5">
    <location>
        <begin position="29"/>
        <end position="325"/>
    </location>
</feature>
<dbReference type="AlphaFoldDB" id="A0AA91GIK0"/>
<evidence type="ECO:0000313" key="6">
    <source>
        <dbReference type="EMBL" id="OJG92345.1"/>
    </source>
</evidence>
<sequence length="325" mass="36248">MGLKEMRKNNWKYIVGFLLMAAMLTLTACGQTKEQDNSGKSDTIKVVTTFYPMYDFAKNVVGDAGDVQLLIPAGTEPHDYEPSAKDIAKITDADVFVYNSHELETWVKDVLENVDEKKVAVVEAAGSIDLMAGAAHDHDEEEADHEEHDHDHELDPHVWLDPVLAQKEVEAIRDALVKKYPDKKETFEKNATAYSEKLKELDSEYKEAFTNAKNKTFVTQHAAFGYLAKQYGLTQESIAGISPDQEPSPSRLAELKKYIKEHNVSVIYFETSASSKVAETLASETGVELAVLNPLESITQKEQDQGEDYISAMKANLEALKKSVK</sequence>
<evidence type="ECO:0000256" key="3">
    <source>
        <dbReference type="ARBA" id="ARBA00022729"/>
    </source>
</evidence>
<gene>
    <name evidence="6" type="ORF">RV15_GL003138</name>
</gene>
<dbReference type="EMBL" id="JXLC01000006">
    <property type="protein sequence ID" value="OJG92345.1"/>
    <property type="molecule type" value="Genomic_DNA"/>
</dbReference>
<evidence type="ECO:0000256" key="4">
    <source>
        <dbReference type="RuleBase" id="RU003512"/>
    </source>
</evidence>
<dbReference type="PROSITE" id="PS51257">
    <property type="entry name" value="PROKAR_LIPOPROTEIN"/>
    <property type="match status" value="1"/>
</dbReference>
<evidence type="ECO:0000256" key="2">
    <source>
        <dbReference type="ARBA" id="ARBA00022448"/>
    </source>
</evidence>
<feature type="signal peptide" evidence="5">
    <location>
        <begin position="1"/>
        <end position="28"/>
    </location>
</feature>